<organism evidence="1 2">
    <name type="scientific">Colletotrichum truncatum</name>
    <name type="common">Anthracnose fungus</name>
    <name type="synonym">Colletotrichum capsici</name>
    <dbReference type="NCBI Taxonomy" id="5467"/>
    <lineage>
        <taxon>Eukaryota</taxon>
        <taxon>Fungi</taxon>
        <taxon>Dikarya</taxon>
        <taxon>Ascomycota</taxon>
        <taxon>Pezizomycotina</taxon>
        <taxon>Sordariomycetes</taxon>
        <taxon>Hypocreomycetidae</taxon>
        <taxon>Glomerellales</taxon>
        <taxon>Glomerellaceae</taxon>
        <taxon>Colletotrichum</taxon>
        <taxon>Colletotrichum truncatum species complex</taxon>
    </lineage>
</organism>
<sequence length="451" mass="48354">MLSTTRFNVIIASIVATASFTYGFGFASFATAIGQPGFYEYFQLPTKGPGATHTNSIIGTINALFFSGAVIGACSIGPLADRYGRRKSLVLGALVSAFGAALTAGSQSVSMLLVARIIQGAGLGSLACLSPTYLTEISTPQKRGMVTGMHGIFLVFGYNVSAWVGFACHFSSNFNFGFRGPLGFTALPAVLLAIGCLWIPESPRWLLARGLPDEARLVLQRLHTREGDSDKRGFELEVARLEKQVALETKIPGGYRIIFQTAAYRRRALLSCFIQFAANASGALFISYYSVLIYQNLGLDGYIPLLMYCIFTLVGAIGNVVSALFIDRLGRRPSLIIGFAGCLIAISIETAMIAEFIEGPIKSATGQRIALVAIFVLFYGAFIDAASFVYSAEIYPTNIRSRGVALATCTYFIACIIFVTPGATAIATIGWKYFLVFIVLTIAAIAILCKA</sequence>
<name>A0ACC3YCH9_COLTU</name>
<evidence type="ECO:0000313" key="1">
    <source>
        <dbReference type="EMBL" id="KAL0929487.1"/>
    </source>
</evidence>
<protein>
    <submittedName>
        <fullName evidence="1">Uncharacterized protein</fullName>
    </submittedName>
</protein>
<gene>
    <name evidence="1" type="ORF">CTRU02_215653</name>
</gene>
<accession>A0ACC3YCH9</accession>
<reference evidence="1 2" key="1">
    <citation type="journal article" date="2020" name="Phytopathology">
        <title>Genome Sequence Resources of Colletotrichum truncatum, C. plurivorum, C. musicola, and C. sojae: Four Species Pathogenic to Soybean (Glycine max).</title>
        <authorList>
            <person name="Rogerio F."/>
            <person name="Boufleur T.R."/>
            <person name="Ciampi-Guillardi M."/>
            <person name="Sukno S.A."/>
            <person name="Thon M.R."/>
            <person name="Massola Junior N.S."/>
            <person name="Baroncelli R."/>
        </authorList>
    </citation>
    <scope>NUCLEOTIDE SEQUENCE [LARGE SCALE GENOMIC DNA]</scope>
    <source>
        <strain evidence="1 2">CMES1059</strain>
    </source>
</reference>
<evidence type="ECO:0000313" key="2">
    <source>
        <dbReference type="Proteomes" id="UP000805649"/>
    </source>
</evidence>
<dbReference type="Proteomes" id="UP000805649">
    <property type="component" value="Unassembled WGS sequence"/>
</dbReference>
<proteinExistence type="predicted"/>
<dbReference type="EMBL" id="VUJX02000017">
    <property type="protein sequence ID" value="KAL0929487.1"/>
    <property type="molecule type" value="Genomic_DNA"/>
</dbReference>
<keyword evidence="2" id="KW-1185">Reference proteome</keyword>
<comment type="caution">
    <text evidence="1">The sequence shown here is derived from an EMBL/GenBank/DDBJ whole genome shotgun (WGS) entry which is preliminary data.</text>
</comment>